<keyword evidence="1" id="KW-0812">Transmembrane</keyword>
<evidence type="ECO:0008006" key="4">
    <source>
        <dbReference type="Google" id="ProtNLM"/>
    </source>
</evidence>
<feature type="transmembrane region" description="Helical" evidence="1">
    <location>
        <begin position="152"/>
        <end position="182"/>
    </location>
</feature>
<feature type="transmembrane region" description="Helical" evidence="1">
    <location>
        <begin position="126"/>
        <end position="146"/>
    </location>
</feature>
<evidence type="ECO:0000313" key="2">
    <source>
        <dbReference type="EMBL" id="KXA97744.1"/>
    </source>
</evidence>
<keyword evidence="3" id="KW-1185">Reference proteome</keyword>
<gene>
    <name evidence="2" type="ORF">AKJ38_00320</name>
</gene>
<feature type="transmembrane region" description="Helical" evidence="1">
    <location>
        <begin position="85"/>
        <end position="114"/>
    </location>
</feature>
<dbReference type="AlphaFoldDB" id="A0A133UU53"/>
<reference evidence="2 3" key="1">
    <citation type="journal article" date="2016" name="Sci. Rep.">
        <title>Metabolic traits of an uncultured archaeal lineage -MSBL1- from brine pools of the Red Sea.</title>
        <authorList>
            <person name="Mwirichia R."/>
            <person name="Alam I."/>
            <person name="Rashid M."/>
            <person name="Vinu M."/>
            <person name="Ba-Alawi W."/>
            <person name="Anthony Kamau A."/>
            <person name="Kamanda Ngugi D."/>
            <person name="Goker M."/>
            <person name="Klenk H.P."/>
            <person name="Bajic V."/>
            <person name="Stingl U."/>
        </authorList>
    </citation>
    <scope>NUCLEOTIDE SEQUENCE [LARGE SCALE GENOMIC DNA]</scope>
    <source>
        <strain evidence="2">SCGC-AAA259I14</strain>
    </source>
</reference>
<feature type="transmembrane region" description="Helical" evidence="1">
    <location>
        <begin position="58"/>
        <end position="79"/>
    </location>
</feature>
<dbReference type="EMBL" id="LHXS01000003">
    <property type="protein sequence ID" value="KXA97744.1"/>
    <property type="molecule type" value="Genomic_DNA"/>
</dbReference>
<keyword evidence="1" id="KW-0472">Membrane</keyword>
<sequence length="203" mass="22614">MRNLNLNFLILGIFDIVRDLSLEQFFSVLIKVIRVYPWLFLIIGVLYCFFGKEIFDKINFIIGGVFGLGLAFEVLYLLPRVFIQILILLIAFLTAGFIAFLAPYLLAGFVGFMFGVGLLNPLYMDLALVLGVIFAAIAILLFYFFLPMSTALVGSIIVGEVFLLWTGSTVFLLATIVVLFIIGSMFQILELSSAVTEEFTSEG</sequence>
<dbReference type="Proteomes" id="UP000070414">
    <property type="component" value="Unassembled WGS sequence"/>
</dbReference>
<proteinExistence type="predicted"/>
<keyword evidence="1" id="KW-1133">Transmembrane helix</keyword>
<comment type="caution">
    <text evidence="2">The sequence shown here is derived from an EMBL/GenBank/DDBJ whole genome shotgun (WGS) entry which is preliminary data.</text>
</comment>
<protein>
    <recommendedName>
        <fullName evidence="4">DUF4203 domain-containing protein</fullName>
    </recommendedName>
</protein>
<evidence type="ECO:0000256" key="1">
    <source>
        <dbReference type="SAM" id="Phobius"/>
    </source>
</evidence>
<feature type="transmembrane region" description="Helical" evidence="1">
    <location>
        <begin position="35"/>
        <end position="51"/>
    </location>
</feature>
<organism evidence="2 3">
    <name type="scientific">candidate division MSBL1 archaeon SCGC-AAA259I14</name>
    <dbReference type="NCBI Taxonomy" id="1698268"/>
    <lineage>
        <taxon>Archaea</taxon>
        <taxon>Methanobacteriati</taxon>
        <taxon>Methanobacteriota</taxon>
        <taxon>candidate division MSBL1</taxon>
    </lineage>
</organism>
<name>A0A133UU53_9EURY</name>
<accession>A0A133UU53</accession>
<evidence type="ECO:0000313" key="3">
    <source>
        <dbReference type="Proteomes" id="UP000070414"/>
    </source>
</evidence>